<dbReference type="GO" id="GO:0004386">
    <property type="term" value="F:helicase activity"/>
    <property type="evidence" value="ECO:0007669"/>
    <property type="project" value="UniProtKB-KW"/>
</dbReference>
<keyword evidence="2" id="KW-0347">Helicase</keyword>
<keyword evidence="2" id="KW-0378">Hydrolase</keyword>
<accession>A0A8S5U0Z1</accession>
<proteinExistence type="predicted"/>
<feature type="domain" description="DUF927" evidence="1">
    <location>
        <begin position="83"/>
        <end position="361"/>
    </location>
</feature>
<evidence type="ECO:0000313" key="2">
    <source>
        <dbReference type="EMBL" id="DAF88136.1"/>
    </source>
</evidence>
<keyword evidence="2" id="KW-0547">Nucleotide-binding</keyword>
<dbReference type="EMBL" id="BK015978">
    <property type="protein sequence ID" value="DAF88136.1"/>
    <property type="molecule type" value="Genomic_DNA"/>
</dbReference>
<evidence type="ECO:0000259" key="1">
    <source>
        <dbReference type="Pfam" id="PF06048"/>
    </source>
</evidence>
<dbReference type="Pfam" id="PF06048">
    <property type="entry name" value="DUF927"/>
    <property type="match status" value="1"/>
</dbReference>
<reference evidence="2" key="1">
    <citation type="journal article" date="2021" name="Proc. Natl. Acad. Sci. U.S.A.">
        <title>A Catalog of Tens of Thousands of Viruses from Human Metagenomes Reveals Hidden Associations with Chronic Diseases.</title>
        <authorList>
            <person name="Tisza M.J."/>
            <person name="Buck C.B."/>
        </authorList>
    </citation>
    <scope>NUCLEOTIDE SEQUENCE</scope>
    <source>
        <strain evidence="2">Ctub511</strain>
    </source>
</reference>
<protein>
    <submittedName>
        <fullName evidence="2">Active helicase ring shaped helicase</fullName>
    </submittedName>
</protein>
<name>A0A8S5U0Z1_9CAUD</name>
<dbReference type="InterPro" id="IPR009270">
    <property type="entry name" value="DUF927"/>
</dbReference>
<sequence length="606" mass="67018">MNNNEVTTTFSLSDFADGTVFDELGLRDRTVSEREVLLVQLKREAKELGLGAKAFNAIVSDYLRGEAVSSVGSIAGFNMPTRWVLTSTGEIQKTTMELACSHPIYISKRFIDCLTGEIKLEITYSRDSELERLQSFIVPKSRITSSQSIVALANKGVSVSSTNAALLVNYLQDFEDTNYDQIVEIKSINRFGWIGKDFSPYVDGIEFDADDNYPELEQCVTRSNGTIEAWKEVVKSVRKSNKIAPKVALAASFASVLIEPLDALPFFVHFWGASGGGKTVSLMLAASVWGKPDVGSYIKTFNSTKVAQEILASTLYSMPVICDELQIKAGASDNFDGLIYELCEGSGKSRSNKQLGIQASRNWRNCFISSGEQPITGELSGGGAKNRVFEIECQDDLFSDPMKIVEAVKSNYGHAGREFVEALDTKTRKKIKSAQQSVFAEYSEKGFTDKQALAASIVVVAEAFYSTIILGEPPSFDAEDLEPYIATHDDVSQDLRAVEWLNDWIAENWNKFDENVPDVYGVADSADTIDIIASKLRTDCQKVGINYKRLVSYLDKRNALVTNPGRKDKVVRIGASRPRCISVKKDFIWAREKELSPMSPSVTKNI</sequence>
<organism evidence="2">
    <name type="scientific">Siphoviridae sp. ctub511</name>
    <dbReference type="NCBI Taxonomy" id="2825714"/>
    <lineage>
        <taxon>Viruses</taxon>
        <taxon>Duplodnaviria</taxon>
        <taxon>Heunggongvirae</taxon>
        <taxon>Uroviricota</taxon>
        <taxon>Caudoviricetes</taxon>
    </lineage>
</organism>
<keyword evidence="2" id="KW-0067">ATP-binding</keyword>